<gene>
    <name evidence="9" type="primary">tal</name>
    <name evidence="10" type="ordered locus">LRHM_0384</name>
</gene>
<dbReference type="InterPro" id="IPR004731">
    <property type="entry name" value="Transaldolase_3B/F6P_aldolase"/>
</dbReference>
<evidence type="ECO:0000256" key="6">
    <source>
        <dbReference type="ARBA" id="ARBA00023126"/>
    </source>
</evidence>
<comment type="pathway">
    <text evidence="2 9">Carbohydrate degradation; pentose phosphate pathway; D-glyceraldehyde 3-phosphate and beta-D-fructose 6-phosphate from D-ribose 5-phosphate and D-xylulose 5-phosphate (non-oxidative stage): step 2/3.</text>
</comment>
<name>A0A809N4L3_LACRG</name>
<comment type="similarity">
    <text evidence="3 9">Belongs to the transaldolase family. Type 3B subfamily.</text>
</comment>
<dbReference type="PROSITE" id="PS00958">
    <property type="entry name" value="TRANSALDOLASE_2"/>
    <property type="match status" value="1"/>
</dbReference>
<dbReference type="AlphaFoldDB" id="A0A809N4L3"/>
<dbReference type="FunFam" id="3.20.20.70:FF:000018">
    <property type="entry name" value="Probable transaldolase"/>
    <property type="match status" value="1"/>
</dbReference>
<dbReference type="UniPathway" id="UPA00115">
    <property type="reaction ID" value="UER00414"/>
</dbReference>
<sequence>MKFFLDTADVEAIKRINKLGLVDGVTTNPTIISREGRNFEEVVKEIANLVPGPISAEVTAMKPEEMIRQAEQMVKWASNIVIKLPMTEAGLQANHYLTDEGIKTNVTLVFSVTQGLMAAKSGATFVSPFVGRLDDIGTDGIELVSKLRKIFDIYNFKTQIIAASIRSRAHVECAALSGAHIATIPPKLFNELQSHPLTDRGIAQFAEDWKNFQEMEVVKSHE</sequence>
<dbReference type="GO" id="GO:0016832">
    <property type="term" value="F:aldehyde-lyase activity"/>
    <property type="evidence" value="ECO:0007669"/>
    <property type="project" value="InterPro"/>
</dbReference>
<evidence type="ECO:0000256" key="2">
    <source>
        <dbReference type="ARBA" id="ARBA00004857"/>
    </source>
</evidence>
<dbReference type="InterPro" id="IPR001585">
    <property type="entry name" value="TAL/FSA"/>
</dbReference>
<feature type="active site" description="Schiff-base intermediate with substrate" evidence="9">
    <location>
        <position position="83"/>
    </location>
</feature>
<dbReference type="PANTHER" id="PTHR10683">
    <property type="entry name" value="TRANSALDOLASE"/>
    <property type="match status" value="1"/>
</dbReference>
<dbReference type="EMBL" id="AP011548">
    <property type="protein sequence ID" value="BAI40911.1"/>
    <property type="molecule type" value="Genomic_DNA"/>
</dbReference>
<comment type="function">
    <text evidence="9">Transaldolase is important for the balance of metabolites in the pentose-phosphate pathway.</text>
</comment>
<organism evidence="10 11">
    <name type="scientific">Lacticaseibacillus rhamnosus (strain ATCC 53103 / LMG 18243 / GG)</name>
    <name type="common">Lactobacillus rhamnosus</name>
    <dbReference type="NCBI Taxonomy" id="568703"/>
    <lineage>
        <taxon>Bacteria</taxon>
        <taxon>Bacillati</taxon>
        <taxon>Bacillota</taxon>
        <taxon>Bacilli</taxon>
        <taxon>Lactobacillales</taxon>
        <taxon>Lactobacillaceae</taxon>
        <taxon>Lacticaseibacillus</taxon>
    </lineage>
</organism>
<dbReference type="KEGG" id="lrg:LRHM_0384"/>
<dbReference type="SUPFAM" id="SSF51569">
    <property type="entry name" value="Aldolase"/>
    <property type="match status" value="1"/>
</dbReference>
<dbReference type="Proteomes" id="UP000002067">
    <property type="component" value="Chromosome"/>
</dbReference>
<dbReference type="GO" id="GO:0005737">
    <property type="term" value="C:cytoplasm"/>
    <property type="evidence" value="ECO:0007669"/>
    <property type="project" value="UniProtKB-SubCell"/>
</dbReference>
<dbReference type="InterPro" id="IPR013785">
    <property type="entry name" value="Aldolase_TIM"/>
</dbReference>
<evidence type="ECO:0000256" key="8">
    <source>
        <dbReference type="ARBA" id="ARBA00048810"/>
    </source>
</evidence>
<accession>A0A809N4L3</accession>
<dbReference type="CDD" id="cd00956">
    <property type="entry name" value="Transaldolase_FSA"/>
    <property type="match status" value="1"/>
</dbReference>
<protein>
    <recommendedName>
        <fullName evidence="9">Probable transaldolase</fullName>
        <ecNumber evidence="9">2.2.1.2</ecNumber>
    </recommendedName>
</protein>
<proteinExistence type="inferred from homology"/>
<dbReference type="NCBIfam" id="TIGR00875">
    <property type="entry name" value="fsa_talC_mipB"/>
    <property type="match status" value="1"/>
</dbReference>
<evidence type="ECO:0000313" key="10">
    <source>
        <dbReference type="EMBL" id="BAI40911.1"/>
    </source>
</evidence>
<evidence type="ECO:0000256" key="7">
    <source>
        <dbReference type="ARBA" id="ARBA00023270"/>
    </source>
</evidence>
<evidence type="ECO:0000313" key="11">
    <source>
        <dbReference type="Proteomes" id="UP000002067"/>
    </source>
</evidence>
<dbReference type="InterPro" id="IPR022999">
    <property type="entry name" value="Transaldolase_3B"/>
</dbReference>
<keyword evidence="6 9" id="KW-0570">Pentose shunt</keyword>
<dbReference type="KEGG" id="lrh:LGG_00398"/>
<evidence type="ECO:0000256" key="9">
    <source>
        <dbReference type="HAMAP-Rule" id="MF_00494"/>
    </source>
</evidence>
<dbReference type="GO" id="GO:0005975">
    <property type="term" value="P:carbohydrate metabolic process"/>
    <property type="evidence" value="ECO:0007669"/>
    <property type="project" value="InterPro"/>
</dbReference>
<keyword evidence="4 9" id="KW-0963">Cytoplasm</keyword>
<reference evidence="10 11" key="1">
    <citation type="journal article" date="2009" name="J. Bacteriol.">
        <title>Complete genome sequence of the probiotic Lactobacillus rhamnosus ATCC 53103.</title>
        <authorList>
            <person name="Morita H."/>
            <person name="Toh H."/>
            <person name="Oshima K."/>
            <person name="Murakami M."/>
            <person name="Taylor T.D."/>
            <person name="Igimi S."/>
            <person name="Hattori M."/>
        </authorList>
    </citation>
    <scope>NUCLEOTIDE SEQUENCE [LARGE SCALE GENOMIC DNA]</scope>
    <source>
        <strain evidence="11">ATCC 53103 / LMG 18243 / GG [Tokyo]</strain>
    </source>
</reference>
<evidence type="ECO:0000256" key="4">
    <source>
        <dbReference type="ARBA" id="ARBA00022490"/>
    </source>
</evidence>
<dbReference type="GO" id="GO:0006098">
    <property type="term" value="P:pentose-phosphate shunt"/>
    <property type="evidence" value="ECO:0007669"/>
    <property type="project" value="UniProtKB-UniRule"/>
</dbReference>
<keyword evidence="5 9" id="KW-0808">Transferase</keyword>
<dbReference type="HAMAP" id="MF_00494">
    <property type="entry name" value="Transaldolase_3b"/>
    <property type="match status" value="1"/>
</dbReference>
<dbReference type="InterPro" id="IPR033919">
    <property type="entry name" value="TSA/FSA_arc/bac"/>
</dbReference>
<dbReference type="PROSITE" id="PS01054">
    <property type="entry name" value="TRANSALDOLASE_1"/>
    <property type="match status" value="1"/>
</dbReference>
<comment type="catalytic activity">
    <reaction evidence="8 9">
        <text>D-sedoheptulose 7-phosphate + D-glyceraldehyde 3-phosphate = D-erythrose 4-phosphate + beta-D-fructose 6-phosphate</text>
        <dbReference type="Rhea" id="RHEA:17053"/>
        <dbReference type="ChEBI" id="CHEBI:16897"/>
        <dbReference type="ChEBI" id="CHEBI:57483"/>
        <dbReference type="ChEBI" id="CHEBI:57634"/>
        <dbReference type="ChEBI" id="CHEBI:59776"/>
        <dbReference type="EC" id="2.2.1.2"/>
    </reaction>
</comment>
<evidence type="ECO:0000256" key="5">
    <source>
        <dbReference type="ARBA" id="ARBA00022679"/>
    </source>
</evidence>
<dbReference type="RefSeq" id="WP_014569058.1">
    <property type="nucleotide sequence ID" value="NC_013198.1"/>
</dbReference>
<evidence type="ECO:0000256" key="3">
    <source>
        <dbReference type="ARBA" id="ARBA00005740"/>
    </source>
</evidence>
<dbReference type="PANTHER" id="PTHR10683:SF36">
    <property type="entry name" value="TRANSALDOLASE"/>
    <property type="match status" value="1"/>
</dbReference>
<evidence type="ECO:0000256" key="1">
    <source>
        <dbReference type="ARBA" id="ARBA00004496"/>
    </source>
</evidence>
<keyword evidence="7 9" id="KW-0704">Schiff base</keyword>
<dbReference type="InterPro" id="IPR018225">
    <property type="entry name" value="Transaldolase_AS"/>
</dbReference>
<dbReference type="EC" id="2.2.1.2" evidence="9"/>
<dbReference type="GO" id="GO:0004801">
    <property type="term" value="F:transaldolase activity"/>
    <property type="evidence" value="ECO:0007669"/>
    <property type="project" value="UniProtKB-UniRule"/>
</dbReference>
<dbReference type="Pfam" id="PF00923">
    <property type="entry name" value="TAL_FSA"/>
    <property type="match status" value="1"/>
</dbReference>
<comment type="subcellular location">
    <subcellularLocation>
        <location evidence="1 9">Cytoplasm</location>
    </subcellularLocation>
</comment>
<dbReference type="Gene3D" id="3.20.20.70">
    <property type="entry name" value="Aldolase class I"/>
    <property type="match status" value="1"/>
</dbReference>